<gene>
    <name evidence="1" type="ORF">CEXT_512051</name>
</gene>
<organism evidence="1 2">
    <name type="scientific">Caerostris extrusa</name>
    <name type="common">Bark spider</name>
    <name type="synonym">Caerostris bankana</name>
    <dbReference type="NCBI Taxonomy" id="172846"/>
    <lineage>
        <taxon>Eukaryota</taxon>
        <taxon>Metazoa</taxon>
        <taxon>Ecdysozoa</taxon>
        <taxon>Arthropoda</taxon>
        <taxon>Chelicerata</taxon>
        <taxon>Arachnida</taxon>
        <taxon>Araneae</taxon>
        <taxon>Araneomorphae</taxon>
        <taxon>Entelegynae</taxon>
        <taxon>Araneoidea</taxon>
        <taxon>Araneidae</taxon>
        <taxon>Caerostris</taxon>
    </lineage>
</organism>
<keyword evidence="2" id="KW-1185">Reference proteome</keyword>
<protein>
    <recommendedName>
        <fullName evidence="3">Secreted protein</fullName>
    </recommendedName>
</protein>
<sequence length="96" mass="10743">MAFVSVIIVLSTESYLFLATDKRHLNSGILTTFTCVFVEAKHCCFRRLTLIPVYRHDYQHDNFAVTSLANKPKVTLYALKFKGSTGYPTGSVNHAG</sequence>
<evidence type="ECO:0008006" key="3">
    <source>
        <dbReference type="Google" id="ProtNLM"/>
    </source>
</evidence>
<comment type="caution">
    <text evidence="1">The sequence shown here is derived from an EMBL/GenBank/DDBJ whole genome shotgun (WGS) entry which is preliminary data.</text>
</comment>
<proteinExistence type="predicted"/>
<evidence type="ECO:0000313" key="1">
    <source>
        <dbReference type="EMBL" id="GIY91376.1"/>
    </source>
</evidence>
<reference evidence="1 2" key="1">
    <citation type="submission" date="2021-06" db="EMBL/GenBank/DDBJ databases">
        <title>Caerostris extrusa draft genome.</title>
        <authorList>
            <person name="Kono N."/>
            <person name="Arakawa K."/>
        </authorList>
    </citation>
    <scope>NUCLEOTIDE SEQUENCE [LARGE SCALE GENOMIC DNA]</scope>
</reference>
<dbReference type="AlphaFoldDB" id="A0AAV4X8Y3"/>
<accession>A0AAV4X8Y3</accession>
<name>A0AAV4X8Y3_CAEEX</name>
<evidence type="ECO:0000313" key="2">
    <source>
        <dbReference type="Proteomes" id="UP001054945"/>
    </source>
</evidence>
<dbReference type="EMBL" id="BPLR01017408">
    <property type="protein sequence ID" value="GIY91376.1"/>
    <property type="molecule type" value="Genomic_DNA"/>
</dbReference>
<dbReference type="Proteomes" id="UP001054945">
    <property type="component" value="Unassembled WGS sequence"/>
</dbReference>